<feature type="compositionally biased region" description="Low complexity" evidence="5">
    <location>
        <begin position="474"/>
        <end position="487"/>
    </location>
</feature>
<dbReference type="InterPro" id="IPR000571">
    <property type="entry name" value="Znf_CCCH"/>
</dbReference>
<reference evidence="7 8" key="1">
    <citation type="submission" date="2023-08" db="EMBL/GenBank/DDBJ databases">
        <title>Black Yeasts Isolated from many extreme environments.</title>
        <authorList>
            <person name="Coleine C."/>
            <person name="Stajich J.E."/>
            <person name="Selbmann L."/>
        </authorList>
    </citation>
    <scope>NUCLEOTIDE SEQUENCE [LARGE SCALE GENOMIC DNA]</scope>
    <source>
        <strain evidence="7 8">CCFEE 536</strain>
    </source>
</reference>
<feature type="zinc finger region" description="C3H1-type" evidence="4">
    <location>
        <begin position="111"/>
        <end position="133"/>
    </location>
</feature>
<feature type="compositionally biased region" description="Polar residues" evidence="5">
    <location>
        <begin position="419"/>
        <end position="428"/>
    </location>
</feature>
<keyword evidence="8" id="KW-1185">Reference proteome</keyword>
<feature type="compositionally biased region" description="Polar residues" evidence="5">
    <location>
        <begin position="538"/>
        <end position="548"/>
    </location>
</feature>
<dbReference type="Proteomes" id="UP001357485">
    <property type="component" value="Unassembled WGS sequence"/>
</dbReference>
<feature type="region of interest" description="Disordered" evidence="5">
    <location>
        <begin position="223"/>
        <end position="247"/>
    </location>
</feature>
<dbReference type="PANTHER" id="PTHR11224:SF10">
    <property type="entry name" value="IP09428P-RELATED"/>
    <property type="match status" value="1"/>
</dbReference>
<comment type="caution">
    <text evidence="7">The sequence shown here is derived from an EMBL/GenBank/DDBJ whole genome shotgun (WGS) entry which is preliminary data.</text>
</comment>
<dbReference type="PROSITE" id="PS50103">
    <property type="entry name" value="ZF_C3H1"/>
    <property type="match status" value="2"/>
</dbReference>
<keyword evidence="2 4" id="KW-0863">Zinc-finger</keyword>
<feature type="compositionally biased region" description="Polar residues" evidence="5">
    <location>
        <begin position="614"/>
        <end position="627"/>
    </location>
</feature>
<organism evidence="7 8">
    <name type="scientific">Cryomyces antarcticus</name>
    <dbReference type="NCBI Taxonomy" id="329879"/>
    <lineage>
        <taxon>Eukaryota</taxon>
        <taxon>Fungi</taxon>
        <taxon>Dikarya</taxon>
        <taxon>Ascomycota</taxon>
        <taxon>Pezizomycotina</taxon>
        <taxon>Dothideomycetes</taxon>
        <taxon>Dothideomycetes incertae sedis</taxon>
        <taxon>Cryomyces</taxon>
    </lineage>
</organism>
<evidence type="ECO:0000256" key="5">
    <source>
        <dbReference type="SAM" id="MobiDB-lite"/>
    </source>
</evidence>
<dbReference type="PANTHER" id="PTHR11224">
    <property type="entry name" value="MAKORIN-RELATED"/>
    <property type="match status" value="1"/>
</dbReference>
<feature type="zinc finger region" description="C3H1-type" evidence="4">
    <location>
        <begin position="77"/>
        <end position="104"/>
    </location>
</feature>
<dbReference type="SMART" id="SM00356">
    <property type="entry name" value="ZnF_C3H1"/>
    <property type="match status" value="2"/>
</dbReference>
<dbReference type="EMBL" id="JAVRRA010016727">
    <property type="protein sequence ID" value="KAK5201290.1"/>
    <property type="molecule type" value="Genomic_DNA"/>
</dbReference>
<feature type="compositionally biased region" description="Gly residues" evidence="5">
    <location>
        <begin position="630"/>
        <end position="647"/>
    </location>
</feature>
<feature type="compositionally biased region" description="Polar residues" evidence="5">
    <location>
        <begin position="223"/>
        <end position="246"/>
    </location>
</feature>
<sequence length="647" mass="68258">MNNPNPPFPPANGMNGNRLHQRHSIDFTRQPGADGSTAATNGNGPMPVPHHRMGSGQAMHMRNGGFEGPRSPPGGKNTSHVPCKFFRHGACQAGKACPFSHSTEPVTEIAPCKYFTRGNCKFGAKCALVHILPDGRRMNRPAMSMGGGHLNLGGRVHPHQLDQPPTSSLLTMQANMAPPQLTPAYAYSVQEEYLAGPPPPKPIPPPNPQYDTIPTIDTNFSSYHNYSYGSPPNDSRQPTSPIQNGLSVLDAPLPASFDSQGISHIARYGAIAASVPSRFGVESPPSSLPNKSTLNSNTFRNLQDSAFDDENRANKALSGLGSSPPVASEESFARHIMHSERFARPKIVSASLGAQPPLGVADDWDDGYGEFGFEEDLVPTALHDLLTPQEKMRRFSRSAGDDEAGHGGTNGINARASLSGLSTPQDSKVGSPHSSSPSRFGALFARTHARTDEHSASPFGHVGSPLRNSSFHLSASPSQRPISRPSSVDASPFVASPPRQNSMSMISQQLQRTRLGERVASSEASSSSSNLRPGAARNASNGSVSSAPGSGINGRMENVPRVISSSSVGRDKIDEEQGLFSMEEEEEEKTTRLNKADPAVNGAAGAAAGPRRFSGNSPWNTGTSASTLGPIGGQREGGRGGVWGGGA</sequence>
<gene>
    <name evidence="7" type="ORF">LTR16_003209</name>
</gene>
<evidence type="ECO:0000313" key="8">
    <source>
        <dbReference type="Proteomes" id="UP001357485"/>
    </source>
</evidence>
<protein>
    <recommendedName>
        <fullName evidence="6">C3H1-type domain-containing protein</fullName>
    </recommendedName>
</protein>
<feature type="region of interest" description="Disordered" evidence="5">
    <location>
        <begin position="470"/>
        <end position="647"/>
    </location>
</feature>
<dbReference type="Pfam" id="PF14608">
    <property type="entry name" value="zf-CCCH_2"/>
    <property type="match status" value="2"/>
</dbReference>
<name>A0ABR0LQC5_9PEZI</name>
<evidence type="ECO:0000256" key="3">
    <source>
        <dbReference type="ARBA" id="ARBA00022833"/>
    </source>
</evidence>
<dbReference type="InterPro" id="IPR036855">
    <property type="entry name" value="Znf_CCCH_sf"/>
</dbReference>
<evidence type="ECO:0000313" key="7">
    <source>
        <dbReference type="EMBL" id="KAK5201290.1"/>
    </source>
</evidence>
<feature type="compositionally biased region" description="Polar residues" evidence="5">
    <location>
        <begin position="498"/>
        <end position="512"/>
    </location>
</feature>
<feature type="compositionally biased region" description="Acidic residues" evidence="5">
    <location>
        <begin position="576"/>
        <end position="588"/>
    </location>
</feature>
<feature type="region of interest" description="Disordered" evidence="5">
    <location>
        <begin position="393"/>
        <end position="439"/>
    </location>
</feature>
<keyword evidence="3 4" id="KW-0862">Zinc</keyword>
<evidence type="ECO:0000256" key="2">
    <source>
        <dbReference type="ARBA" id="ARBA00022771"/>
    </source>
</evidence>
<dbReference type="InterPro" id="IPR045072">
    <property type="entry name" value="MKRN-like"/>
</dbReference>
<dbReference type="SUPFAM" id="SSF90229">
    <property type="entry name" value="CCCH zinc finger"/>
    <property type="match status" value="1"/>
</dbReference>
<proteinExistence type="predicted"/>
<feature type="domain" description="C3H1-type" evidence="6">
    <location>
        <begin position="111"/>
        <end position="133"/>
    </location>
</feature>
<accession>A0ABR0LQC5</accession>
<evidence type="ECO:0000256" key="1">
    <source>
        <dbReference type="ARBA" id="ARBA00022723"/>
    </source>
</evidence>
<evidence type="ECO:0000256" key="4">
    <source>
        <dbReference type="PROSITE-ProRule" id="PRU00723"/>
    </source>
</evidence>
<keyword evidence="1 4" id="KW-0479">Metal-binding</keyword>
<dbReference type="Gene3D" id="4.10.1000.10">
    <property type="entry name" value="Zinc finger, CCCH-type"/>
    <property type="match status" value="1"/>
</dbReference>
<feature type="domain" description="C3H1-type" evidence="6">
    <location>
        <begin position="77"/>
        <end position="104"/>
    </location>
</feature>
<feature type="region of interest" description="Disordered" evidence="5">
    <location>
        <begin position="27"/>
        <end position="47"/>
    </location>
</feature>
<evidence type="ECO:0000259" key="6">
    <source>
        <dbReference type="PROSITE" id="PS50103"/>
    </source>
</evidence>